<dbReference type="Pfam" id="PF12698">
    <property type="entry name" value="ABC2_membrane_3"/>
    <property type="match status" value="2"/>
</dbReference>
<feature type="transmembrane region" description="Helical" evidence="9">
    <location>
        <begin position="1014"/>
        <end position="1036"/>
    </location>
</feature>
<dbReference type="Proteomes" id="UP001154114">
    <property type="component" value="Chromosome 18"/>
</dbReference>
<dbReference type="Pfam" id="PF00005">
    <property type="entry name" value="ABC_tran"/>
    <property type="match status" value="2"/>
</dbReference>
<evidence type="ECO:0000256" key="1">
    <source>
        <dbReference type="ARBA" id="ARBA00004141"/>
    </source>
</evidence>
<feature type="domain" description="ABC transporter" evidence="10">
    <location>
        <begin position="1304"/>
        <end position="1539"/>
    </location>
</feature>
<evidence type="ECO:0000313" key="12">
    <source>
        <dbReference type="Proteomes" id="UP001154114"/>
    </source>
</evidence>
<feature type="transmembrane region" description="Helical" evidence="9">
    <location>
        <begin position="309"/>
        <end position="331"/>
    </location>
</feature>
<evidence type="ECO:0000256" key="2">
    <source>
        <dbReference type="ARBA" id="ARBA00008869"/>
    </source>
</evidence>
<accession>A0A9P0BPJ7</accession>
<name>A0A9P0BPJ7_CHRIL</name>
<reference evidence="11" key="1">
    <citation type="submission" date="2021-12" db="EMBL/GenBank/DDBJ databases">
        <authorList>
            <person name="King R."/>
        </authorList>
    </citation>
    <scope>NUCLEOTIDE SEQUENCE</scope>
</reference>
<dbReference type="PANTHER" id="PTHR19229:SF250">
    <property type="entry name" value="ABC TRANSPORTER DOMAIN-CONTAINING PROTEIN-RELATED"/>
    <property type="match status" value="1"/>
</dbReference>
<evidence type="ECO:0000256" key="8">
    <source>
        <dbReference type="ARBA" id="ARBA00023136"/>
    </source>
</evidence>
<feature type="transmembrane region" description="Helical" evidence="9">
    <location>
        <begin position="223"/>
        <end position="246"/>
    </location>
</feature>
<feature type="transmembrane region" description="Helical" evidence="9">
    <location>
        <begin position="1097"/>
        <end position="1119"/>
    </location>
</feature>
<proteinExistence type="inferred from homology"/>
<dbReference type="InterPro" id="IPR027417">
    <property type="entry name" value="P-loop_NTPase"/>
</dbReference>
<dbReference type="InterPro" id="IPR003593">
    <property type="entry name" value="AAA+_ATPase"/>
</dbReference>
<dbReference type="InterPro" id="IPR013525">
    <property type="entry name" value="ABC2_TM"/>
</dbReference>
<keyword evidence="3" id="KW-0813">Transport</keyword>
<dbReference type="FunFam" id="3.40.50.300:FF:000335">
    <property type="entry name" value="ATP binding cassette subfamily A member 5"/>
    <property type="match status" value="1"/>
</dbReference>
<dbReference type="SMART" id="SM00382">
    <property type="entry name" value="AAA"/>
    <property type="match status" value="2"/>
</dbReference>
<feature type="transmembrane region" description="Helical" evidence="9">
    <location>
        <begin position="846"/>
        <end position="867"/>
    </location>
</feature>
<dbReference type="GO" id="GO:0005319">
    <property type="term" value="F:lipid transporter activity"/>
    <property type="evidence" value="ECO:0007669"/>
    <property type="project" value="TreeGrafter"/>
</dbReference>
<feature type="transmembrane region" description="Helical" evidence="9">
    <location>
        <begin position="412"/>
        <end position="432"/>
    </location>
</feature>
<keyword evidence="7 9" id="KW-1133">Transmembrane helix</keyword>
<comment type="similarity">
    <text evidence="2">Belongs to the ABC transporter superfamily. ABCA family.</text>
</comment>
<dbReference type="InterPro" id="IPR026082">
    <property type="entry name" value="ABCA"/>
</dbReference>
<gene>
    <name evidence="11" type="ORF">CINC_LOCUS4616</name>
</gene>
<keyword evidence="8 9" id="KW-0472">Membrane</keyword>
<keyword evidence="6" id="KW-0067">ATP-binding</keyword>
<organism evidence="11 12">
    <name type="scientific">Chrysodeixis includens</name>
    <name type="common">Soybean looper</name>
    <name type="synonym">Pseudoplusia includens</name>
    <dbReference type="NCBI Taxonomy" id="689277"/>
    <lineage>
        <taxon>Eukaryota</taxon>
        <taxon>Metazoa</taxon>
        <taxon>Ecdysozoa</taxon>
        <taxon>Arthropoda</taxon>
        <taxon>Hexapoda</taxon>
        <taxon>Insecta</taxon>
        <taxon>Pterygota</taxon>
        <taxon>Neoptera</taxon>
        <taxon>Endopterygota</taxon>
        <taxon>Lepidoptera</taxon>
        <taxon>Glossata</taxon>
        <taxon>Ditrysia</taxon>
        <taxon>Noctuoidea</taxon>
        <taxon>Noctuidae</taxon>
        <taxon>Plusiinae</taxon>
        <taxon>Chrysodeixis</taxon>
    </lineage>
</organism>
<dbReference type="OrthoDB" id="10255969at2759"/>
<dbReference type="GO" id="GO:0016887">
    <property type="term" value="F:ATP hydrolysis activity"/>
    <property type="evidence" value="ECO:0007669"/>
    <property type="project" value="InterPro"/>
</dbReference>
<evidence type="ECO:0000256" key="9">
    <source>
        <dbReference type="SAM" id="Phobius"/>
    </source>
</evidence>
<keyword evidence="12" id="KW-1185">Reference proteome</keyword>
<evidence type="ECO:0000259" key="10">
    <source>
        <dbReference type="PROSITE" id="PS50893"/>
    </source>
</evidence>
<feature type="transmembrane region" description="Helical" evidence="9">
    <location>
        <begin position="1126"/>
        <end position="1145"/>
    </location>
</feature>
<protein>
    <recommendedName>
        <fullName evidence="10">ABC transporter domain-containing protein</fullName>
    </recommendedName>
</protein>
<dbReference type="PROSITE" id="PS00211">
    <property type="entry name" value="ABC_TRANSPORTER_1"/>
    <property type="match status" value="1"/>
</dbReference>
<feature type="transmembrane region" description="Helical" evidence="9">
    <location>
        <begin position="1057"/>
        <end position="1085"/>
    </location>
</feature>
<evidence type="ECO:0000256" key="6">
    <source>
        <dbReference type="ARBA" id="ARBA00022840"/>
    </source>
</evidence>
<feature type="transmembrane region" description="Helical" evidence="9">
    <location>
        <begin position="267"/>
        <end position="289"/>
    </location>
</feature>
<evidence type="ECO:0000313" key="11">
    <source>
        <dbReference type="EMBL" id="CAH0590016.1"/>
    </source>
</evidence>
<evidence type="ECO:0000256" key="5">
    <source>
        <dbReference type="ARBA" id="ARBA00022741"/>
    </source>
</evidence>
<feature type="domain" description="ABC transporter" evidence="10">
    <location>
        <begin position="490"/>
        <end position="719"/>
    </location>
</feature>
<feature type="transmembrane region" description="Helical" evidence="9">
    <location>
        <begin position="21"/>
        <end position="41"/>
    </location>
</feature>
<dbReference type="Gene3D" id="3.40.50.300">
    <property type="entry name" value="P-loop containing nucleotide triphosphate hydrolases"/>
    <property type="match status" value="2"/>
</dbReference>
<feature type="transmembrane region" description="Helical" evidence="9">
    <location>
        <begin position="338"/>
        <end position="358"/>
    </location>
</feature>
<dbReference type="EMBL" id="LR824021">
    <property type="protein sequence ID" value="CAH0590016.1"/>
    <property type="molecule type" value="Genomic_DNA"/>
</dbReference>
<keyword evidence="5" id="KW-0547">Nucleotide-binding</keyword>
<dbReference type="PANTHER" id="PTHR19229">
    <property type="entry name" value="ATP-BINDING CASSETTE TRANSPORTER SUBFAMILY A ABCA"/>
    <property type="match status" value="1"/>
</dbReference>
<dbReference type="SUPFAM" id="SSF52540">
    <property type="entry name" value="P-loop containing nucleoside triphosphate hydrolases"/>
    <property type="match status" value="2"/>
</dbReference>
<dbReference type="PROSITE" id="PS50893">
    <property type="entry name" value="ABC_TRANSPORTER_2"/>
    <property type="match status" value="2"/>
</dbReference>
<dbReference type="CDD" id="cd03263">
    <property type="entry name" value="ABC_subfamily_A"/>
    <property type="match status" value="2"/>
</dbReference>
<dbReference type="GO" id="GO:0140359">
    <property type="term" value="F:ABC-type transporter activity"/>
    <property type="evidence" value="ECO:0007669"/>
    <property type="project" value="InterPro"/>
</dbReference>
<comment type="subcellular location">
    <subcellularLocation>
        <location evidence="1">Membrane</location>
        <topology evidence="1">Multi-pass membrane protein</topology>
    </subcellularLocation>
</comment>
<dbReference type="Pfam" id="PF23321">
    <property type="entry name" value="R1_ABCA1"/>
    <property type="match status" value="1"/>
</dbReference>
<keyword evidence="4 9" id="KW-0812">Transmembrane</keyword>
<dbReference type="GO" id="GO:0005524">
    <property type="term" value="F:ATP binding"/>
    <property type="evidence" value="ECO:0007669"/>
    <property type="project" value="UniProtKB-KW"/>
</dbReference>
<dbReference type="InterPro" id="IPR017871">
    <property type="entry name" value="ABC_transporter-like_CS"/>
</dbReference>
<feature type="transmembrane region" description="Helical" evidence="9">
    <location>
        <begin position="1233"/>
        <end position="1252"/>
    </location>
</feature>
<evidence type="ECO:0000256" key="3">
    <source>
        <dbReference type="ARBA" id="ARBA00022448"/>
    </source>
</evidence>
<evidence type="ECO:0000256" key="7">
    <source>
        <dbReference type="ARBA" id="ARBA00022989"/>
    </source>
</evidence>
<dbReference type="InterPro" id="IPR056264">
    <property type="entry name" value="R2_ABCA1-4-like"/>
</dbReference>
<sequence>MNTRVLSVLMWKHGVVRIRRFIHTIVDVVSPLLFFLLLFAFKSSVQLNLPDITTRNEVAQTDELSLTENMQAPYWILYTPDTPLTASLMDDVGPKLDLKRLTHFPEGSEKGYYPYTNESQLGDYTSKMRLMEAIIIFHNMDGETWPGRLNYTIRMKDMFKTDSYEPLDDTPGPHRMFGLNYGTFMRIQWAVDTSYIKLLTGTEVPVSVSLQEFPYYHTQRDAMAHFLCALLMVVCYLSLMLNFVFLMCRLLEERTSGIQELIKMVGVSLNTLGLSHFLNALPSGLMFSIGGTILLKVTSKPLVAHSDGVLIFLMLILYFNSIIAMAFACSYASRGTRYAATLSVMFYVMMWLPARLLYDKTKPYWATILTGFFPHTPMQWFWAEVANMETYGKGLSFADIATSHHPENPPVLVSYLFMIVQATIFYFVAWYLSLVRPGQYGQALPWNYLFKAQYWTKNEVQPNEEVEEEEPIAYDPRYFEPPPPNMEPGIKIVNVSKMYPKHKALRNVSLEVYKGEITVLVGHNGAGKTTLMSIITGMTSATEGRVYVNGKDTVSQQAEVRQNLGLCPQHNLFFGDLTVQEHIIFFTLLKRGTYWSAVESSRLLAERLSLEDKLGALPGELSGGMKRRAQLACALAGGADVLVLDEPTSGLDVETRRELWDLLLSLRGERTVLLTTHFMEEADALGDRVAALNAGSLRCHATTMHLKKAVGTGYRLQFTTIGLPRDAAITAVVTAHVVDATIKEKTINSISYNLPATATQRFPKLFSALENMRSELGIDSIGVGVSTLEEVFLKLCSDVDTTMIEDEIDQAGDLDEPARRLTGLPLYMRQLLVLLKRQVKYSMHKIVPFTILQLVLPIMMIFSITHLCNNTLESESVRLAMELDVYSLRADRRVLYRLPQDVSLEPLTRRYSTVRFEQTDDVAETVLQTAMKDILEYNKYLVGVELNETDAKVLYTTTVRHAAPVGLNLLSNVLASRYIAWADGRSITTLNDPITPDARYTPAVQKMPKDTTGVVFWALAITFIILATNINCISLPCKERATGSRHIHVMCGCPAELHWAATLIFHVLLCGASLVIPTLIAAVTLDHDSTIDQADMIVTFSLIVLLGSMAFFAFMYLVSFNFEERATSVILVAVIIVFGILTPSMKAAQDILDNEPHGITYILLTMCEYVAPPHTMVTAAMRCANVGRLNAWCELARQQCPNVFINQNGFDADKCCETGKARCYFCIDQYSPAQLIIVLIVQFFAMMTMVMLTERGVFNGLVDKLLNVNYRASDEPRVDDMVRAEKAYVSKAITLPSKQIPDAMLVDDLHKCYVPLLQPRCNAVKGVSFSVKKGECFGLLGVNGAGKSTTFKMLTAEESATRGNIYGNGYHLKRGNAKYLQTLGYCPQFFGLDMFQTGEENLALVLTLRGFDQQRVRHEVNSWIQIVGLEKYAKRRVEAYSGGCVRRLGAAAALCGSAELVLLDEPSAGVDVAARRRLWAALRRALRHQRAVIITSHSMDEMEALCSRIAILAGGRVRALGTAATLRAQHAQGHAVVFKVKHQQQSDDEVDSSAGAKTQMHHFKGKLQEKFNCTLKDEHKTMLHYHINETMRYSELFTELEALRHHFPALIEDYSVTETTLEEVFLSFAKEQQNSTQTA</sequence>
<evidence type="ECO:0000256" key="4">
    <source>
        <dbReference type="ARBA" id="ARBA00022692"/>
    </source>
</evidence>
<dbReference type="InterPro" id="IPR003439">
    <property type="entry name" value="ABC_transporter-like_ATP-bd"/>
</dbReference>
<dbReference type="GO" id="GO:0016020">
    <property type="term" value="C:membrane"/>
    <property type="evidence" value="ECO:0007669"/>
    <property type="project" value="UniProtKB-SubCell"/>
</dbReference>